<dbReference type="PANTHER" id="PTHR37841">
    <property type="entry name" value="GLR2918 PROTEIN"/>
    <property type="match status" value="1"/>
</dbReference>
<sequence length="471" mass="53279">MNYASLLYIKANMKKILVVCSVFLLCTMAAFAQSQKFHRIDYKILLSADAGDGEGIDASADDIILQGWTNPNYIKIQSDGEMETIIIHNRKNRQTYFLYPEHEQYVDANPENTASATTDEYPIKYIAGQQKNIAGYACKLAQLNLRHDTPEEDPIIVDIWYTEKIPVLYWGDFDYLEKLPGAALSISSSGNGFIAANVIAENVELSQFEVPENYTEVDNVEDYEDLYADTQLEENLFQYTDEETSLIGLKDGEDNLLTEAIYTTVAEFHAGQGVASNGDYKYGVIDRQGKVVIPFEYEYLSFNPDAAQYVFSKDEKFGIMDANRKVLIAPKYDMINFFNKGFAQFTENEKNGLLNLKGEAAVPANYETIIDYNGTHFITIENERYHMYTIQGLRKVATNLDYIGCTEEPNIFIAMKGDKYGYIDHTGKLIIPFKYSGATLFSDGVASVYIEETDENFWINTKGERVAAPTE</sequence>
<organism evidence="1 2">
    <name type="scientific">Sphingobacterium psychroaquaticum</name>
    <dbReference type="NCBI Taxonomy" id="561061"/>
    <lineage>
        <taxon>Bacteria</taxon>
        <taxon>Pseudomonadati</taxon>
        <taxon>Bacteroidota</taxon>
        <taxon>Sphingobacteriia</taxon>
        <taxon>Sphingobacteriales</taxon>
        <taxon>Sphingobacteriaceae</taxon>
        <taxon>Sphingobacterium</taxon>
    </lineage>
</organism>
<accession>A0A1X7JJQ7</accession>
<dbReference type="EMBL" id="FXAU01000003">
    <property type="protein sequence ID" value="SMG27986.1"/>
    <property type="molecule type" value="Genomic_DNA"/>
</dbReference>
<evidence type="ECO:0000313" key="2">
    <source>
        <dbReference type="Proteomes" id="UP000192980"/>
    </source>
</evidence>
<protein>
    <submittedName>
        <fullName evidence="1">WG containing repeat-containing protein</fullName>
    </submittedName>
</protein>
<name>A0A1X7JJQ7_9SPHI</name>
<dbReference type="AlphaFoldDB" id="A0A1X7JJQ7"/>
<evidence type="ECO:0000313" key="1">
    <source>
        <dbReference type="EMBL" id="SMG27986.1"/>
    </source>
</evidence>
<keyword evidence="2" id="KW-1185">Reference proteome</keyword>
<reference evidence="1 2" key="1">
    <citation type="submission" date="2017-04" db="EMBL/GenBank/DDBJ databases">
        <authorList>
            <person name="Afonso C.L."/>
            <person name="Miller P.J."/>
            <person name="Scott M.A."/>
            <person name="Spackman E."/>
            <person name="Goraichik I."/>
            <person name="Dimitrov K.M."/>
            <person name="Suarez D.L."/>
            <person name="Swayne D.E."/>
        </authorList>
    </citation>
    <scope>NUCLEOTIDE SEQUENCE [LARGE SCALE GENOMIC DNA]</scope>
    <source>
        <strain evidence="1 2">DSM 22418</strain>
    </source>
</reference>
<dbReference type="PANTHER" id="PTHR37841:SF1">
    <property type="entry name" value="DUF3298 DOMAIN-CONTAINING PROTEIN"/>
    <property type="match status" value="1"/>
</dbReference>
<dbReference type="Pfam" id="PF14903">
    <property type="entry name" value="WG_beta_rep"/>
    <property type="match status" value="3"/>
</dbReference>
<dbReference type="Proteomes" id="UP000192980">
    <property type="component" value="Unassembled WGS sequence"/>
</dbReference>
<dbReference type="STRING" id="561061.SAMN05660862_1756"/>
<gene>
    <name evidence="1" type="ORF">SAMN05660862_1756</name>
</gene>
<dbReference type="InterPro" id="IPR032774">
    <property type="entry name" value="WG_beta_rep"/>
</dbReference>
<proteinExistence type="predicted"/>